<gene>
    <name evidence="14 17" type="primary">atpC</name>
    <name evidence="17" type="ORF">D9V81_00050</name>
</gene>
<keyword evidence="14" id="KW-1003">Cell membrane</keyword>
<accession>A0A4D6YDB6</accession>
<dbReference type="InterPro" id="IPR020546">
    <property type="entry name" value="ATP_synth_F1_dsu/esu_N"/>
</dbReference>
<dbReference type="Pfam" id="PF02823">
    <property type="entry name" value="ATP-synt_DE_N"/>
    <property type="match status" value="1"/>
</dbReference>
<comment type="similarity">
    <text evidence="3 14 15">Belongs to the ATPase epsilon chain family.</text>
</comment>
<evidence type="ECO:0000256" key="7">
    <source>
        <dbReference type="ARBA" id="ARBA00022781"/>
    </source>
</evidence>
<dbReference type="Gene3D" id="2.60.15.10">
    <property type="entry name" value="F0F1 ATP synthase delta/epsilon subunit, N-terminal"/>
    <property type="match status" value="1"/>
</dbReference>
<keyword evidence="11 14" id="KW-0066">ATP synthesis</keyword>
<evidence type="ECO:0000313" key="18">
    <source>
        <dbReference type="Proteomes" id="UP000298603"/>
    </source>
</evidence>
<evidence type="ECO:0000256" key="4">
    <source>
        <dbReference type="ARBA" id="ARBA00011648"/>
    </source>
</evidence>
<dbReference type="InterPro" id="IPR001469">
    <property type="entry name" value="ATP_synth_F1_dsu/esu"/>
</dbReference>
<evidence type="ECO:0000256" key="10">
    <source>
        <dbReference type="ARBA" id="ARBA00023196"/>
    </source>
</evidence>
<evidence type="ECO:0000259" key="16">
    <source>
        <dbReference type="Pfam" id="PF02823"/>
    </source>
</evidence>
<evidence type="ECO:0000256" key="2">
    <source>
        <dbReference type="ARBA" id="ARBA00004184"/>
    </source>
</evidence>
<dbReference type="NCBIfam" id="TIGR01216">
    <property type="entry name" value="ATP_synt_epsi"/>
    <property type="match status" value="1"/>
</dbReference>
<keyword evidence="17" id="KW-0378">Hydrolase</keyword>
<dbReference type="Proteomes" id="UP000298603">
    <property type="component" value="Chromosome"/>
</dbReference>
<dbReference type="HAMAP" id="MF_00530">
    <property type="entry name" value="ATP_synth_epsil_bac"/>
    <property type="match status" value="1"/>
</dbReference>
<dbReference type="InterPro" id="IPR036771">
    <property type="entry name" value="ATPsynth_dsu/esu_N"/>
</dbReference>
<dbReference type="GO" id="GO:0016787">
    <property type="term" value="F:hydrolase activity"/>
    <property type="evidence" value="ECO:0007669"/>
    <property type="project" value="UniProtKB-KW"/>
</dbReference>
<dbReference type="CDD" id="cd12152">
    <property type="entry name" value="F1-ATPase_delta"/>
    <property type="match status" value="1"/>
</dbReference>
<evidence type="ECO:0000256" key="9">
    <source>
        <dbReference type="ARBA" id="ARBA00023136"/>
    </source>
</evidence>
<dbReference type="AlphaFoldDB" id="A0A4D6YDB6"/>
<sequence length="131" mass="15211">MNFYLNITNINKCLFSGRVKKIYISGSEGMLNIYPGHCPLLTMIKPGLLSIFITSNNKKDLYVSDGVLEIQPNNVNILSDESDFLYNLNYNDLINQKKDIYEKILHNKSNNLKNQLFYILIKLKLLKHIKK</sequence>
<evidence type="ECO:0000256" key="3">
    <source>
        <dbReference type="ARBA" id="ARBA00005712"/>
    </source>
</evidence>
<keyword evidence="7 14" id="KW-0375">Hydrogen ion transport</keyword>
<evidence type="ECO:0000256" key="1">
    <source>
        <dbReference type="ARBA" id="ARBA00003543"/>
    </source>
</evidence>
<keyword evidence="18" id="KW-1185">Reference proteome</keyword>
<evidence type="ECO:0000256" key="13">
    <source>
        <dbReference type="ARBA" id="ARBA00031795"/>
    </source>
</evidence>
<evidence type="ECO:0000256" key="12">
    <source>
        <dbReference type="ARBA" id="ARBA00030215"/>
    </source>
</evidence>
<dbReference type="EMBL" id="CP032996">
    <property type="protein sequence ID" value="QCI27022.1"/>
    <property type="molecule type" value="Genomic_DNA"/>
</dbReference>
<dbReference type="RefSeq" id="WP_158349288.1">
    <property type="nucleotide sequence ID" value="NZ_CP032996.1"/>
</dbReference>
<dbReference type="GO" id="GO:0045259">
    <property type="term" value="C:proton-transporting ATP synthase complex"/>
    <property type="evidence" value="ECO:0007669"/>
    <property type="project" value="UniProtKB-KW"/>
</dbReference>
<dbReference type="GO" id="GO:0005886">
    <property type="term" value="C:plasma membrane"/>
    <property type="evidence" value="ECO:0007669"/>
    <property type="project" value="UniProtKB-SubCell"/>
</dbReference>
<dbReference type="OrthoDB" id="9791445at2"/>
<feature type="domain" description="ATP synthase F1 complex delta/epsilon subunit N-terminal" evidence="16">
    <location>
        <begin position="4"/>
        <end position="81"/>
    </location>
</feature>
<dbReference type="PANTHER" id="PTHR13822">
    <property type="entry name" value="ATP SYNTHASE DELTA/EPSILON CHAIN"/>
    <property type="match status" value="1"/>
</dbReference>
<evidence type="ECO:0000256" key="5">
    <source>
        <dbReference type="ARBA" id="ARBA00014480"/>
    </source>
</evidence>
<evidence type="ECO:0000256" key="11">
    <source>
        <dbReference type="ARBA" id="ARBA00023310"/>
    </source>
</evidence>
<evidence type="ECO:0000256" key="8">
    <source>
        <dbReference type="ARBA" id="ARBA00023065"/>
    </source>
</evidence>
<protein>
    <recommendedName>
        <fullName evidence="5 14">ATP synthase epsilon chain</fullName>
    </recommendedName>
    <alternativeName>
        <fullName evidence="13 14">ATP synthase F1 sector epsilon subunit</fullName>
    </alternativeName>
    <alternativeName>
        <fullName evidence="12 14">F-ATPase epsilon subunit</fullName>
    </alternativeName>
</protein>
<name>A0A4D6YDB6_9GAMM</name>
<keyword evidence="8 14" id="KW-0406">Ion transport</keyword>
<keyword evidence="9 14" id="KW-0472">Membrane</keyword>
<evidence type="ECO:0000313" key="17">
    <source>
        <dbReference type="EMBL" id="QCI27022.1"/>
    </source>
</evidence>
<comment type="function">
    <text evidence="1 14">Produces ATP from ADP in the presence of a proton gradient across the membrane.</text>
</comment>
<dbReference type="GO" id="GO:0012505">
    <property type="term" value="C:endomembrane system"/>
    <property type="evidence" value="ECO:0007669"/>
    <property type="project" value="UniProtKB-SubCell"/>
</dbReference>
<evidence type="ECO:0000256" key="6">
    <source>
        <dbReference type="ARBA" id="ARBA00022448"/>
    </source>
</evidence>
<keyword evidence="10 14" id="KW-0139">CF(1)</keyword>
<dbReference type="GO" id="GO:0005524">
    <property type="term" value="F:ATP binding"/>
    <property type="evidence" value="ECO:0007669"/>
    <property type="project" value="UniProtKB-UniRule"/>
</dbReference>
<comment type="subcellular location">
    <subcellularLocation>
        <location evidence="14">Cell membrane</location>
        <topology evidence="14">Peripheral membrane protein</topology>
    </subcellularLocation>
    <subcellularLocation>
        <location evidence="2">Endomembrane system</location>
        <topology evidence="2">Peripheral membrane protein</topology>
    </subcellularLocation>
</comment>
<comment type="subunit">
    <text evidence="4 14 15">F-type ATPases have 2 components, CF(1) - the catalytic core - and CF(0) - the membrane proton channel. CF(1) has five subunits: alpha(3), beta(3), gamma(1), delta(1), epsilon(1). CF(0) has three main subunits: a, b and c.</text>
</comment>
<proteinExistence type="inferred from homology"/>
<dbReference type="PANTHER" id="PTHR13822:SF10">
    <property type="entry name" value="ATP SYNTHASE EPSILON CHAIN, CHLOROPLASTIC"/>
    <property type="match status" value="1"/>
</dbReference>
<organism evidence="17 18">
    <name type="scientific">Buchnera aphidicola</name>
    <name type="common">Therioaphis trifolii</name>
    <dbReference type="NCBI Taxonomy" id="1241884"/>
    <lineage>
        <taxon>Bacteria</taxon>
        <taxon>Pseudomonadati</taxon>
        <taxon>Pseudomonadota</taxon>
        <taxon>Gammaproteobacteria</taxon>
        <taxon>Enterobacterales</taxon>
        <taxon>Erwiniaceae</taxon>
        <taxon>Buchnera</taxon>
    </lineage>
</organism>
<keyword evidence="6 14" id="KW-0813">Transport</keyword>
<dbReference type="SUPFAM" id="SSF51344">
    <property type="entry name" value="Epsilon subunit of F1F0-ATP synthase N-terminal domain"/>
    <property type="match status" value="1"/>
</dbReference>
<reference evidence="17 18" key="1">
    <citation type="submission" date="2018-10" db="EMBL/GenBank/DDBJ databases">
        <title>Comparative functional genomics of the obligate endosymbiont Buchnera aphidicola.</title>
        <authorList>
            <person name="Chong R.A."/>
        </authorList>
    </citation>
    <scope>NUCLEOTIDE SEQUENCE [LARGE SCALE GENOMIC DNA]</scope>
    <source>
        <strain evidence="17 18">Tma</strain>
    </source>
</reference>
<evidence type="ECO:0000256" key="15">
    <source>
        <dbReference type="RuleBase" id="RU003656"/>
    </source>
</evidence>
<dbReference type="GO" id="GO:0046933">
    <property type="term" value="F:proton-transporting ATP synthase activity, rotational mechanism"/>
    <property type="evidence" value="ECO:0007669"/>
    <property type="project" value="UniProtKB-UniRule"/>
</dbReference>
<evidence type="ECO:0000256" key="14">
    <source>
        <dbReference type="HAMAP-Rule" id="MF_00530"/>
    </source>
</evidence>